<proteinExistence type="predicted"/>
<keyword evidence="4" id="KW-1185">Reference proteome</keyword>
<dbReference type="GO" id="GO:0016853">
    <property type="term" value="F:isomerase activity"/>
    <property type="evidence" value="ECO:0007669"/>
    <property type="project" value="UniProtKB-KW"/>
</dbReference>
<evidence type="ECO:0000259" key="2">
    <source>
        <dbReference type="PROSITE" id="PS51352"/>
    </source>
</evidence>
<dbReference type="GO" id="GO:0034976">
    <property type="term" value="P:response to endoplasmic reticulum stress"/>
    <property type="evidence" value="ECO:0007669"/>
    <property type="project" value="TreeGrafter"/>
</dbReference>
<dbReference type="GO" id="GO:0015035">
    <property type="term" value="F:protein-disulfide reductase activity"/>
    <property type="evidence" value="ECO:0007669"/>
    <property type="project" value="TreeGrafter"/>
</dbReference>
<keyword evidence="1" id="KW-0732">Signal</keyword>
<protein>
    <submittedName>
        <fullName evidence="3">Protein disulfide-isomerase A6</fullName>
    </submittedName>
</protein>
<dbReference type="CDD" id="cd03002">
    <property type="entry name" value="PDI_a_MPD1_like"/>
    <property type="match status" value="1"/>
</dbReference>
<sequence length="299" mass="33710">MKINLLASLFVAATALAGSSGFYAKDTNIYELTPLNFDKVVLGSNYTTIVEFYAPWCGYCKQLKPVYHKLAKYIQEDANLAVNVASVNCDEPNSKPLCSKYRVQGFPTLMVFRPPKYLRHSPTSGKHIPETYNGQRELPAMVEHLTTRLKNYVKKFHNLSSKSFPEWLNADDGLEKVVVLSKSDGVSSLLKSLAIDFLDTLSVASVSVKQPVLNPVIKFEENEIEVPLKEDDSLPVLLVYKKDEKKFVRYKGKKLKNMEKVQQFIIDTAGVVPSEGTLLKKEKKLAKWRGISKNTKDEL</sequence>
<evidence type="ECO:0000313" key="4">
    <source>
        <dbReference type="Proteomes" id="UP000292447"/>
    </source>
</evidence>
<name>A0A4P6XHH3_9ASCO</name>
<feature type="signal peptide" evidence="1">
    <location>
        <begin position="1"/>
        <end position="17"/>
    </location>
</feature>
<evidence type="ECO:0000256" key="1">
    <source>
        <dbReference type="SAM" id="SignalP"/>
    </source>
</evidence>
<dbReference type="Gene3D" id="3.40.30.10">
    <property type="entry name" value="Glutaredoxin"/>
    <property type="match status" value="2"/>
</dbReference>
<gene>
    <name evidence="3" type="primary">MPUL0A01260</name>
    <name evidence="3" type="ORF">METSCH_A01260</name>
</gene>
<feature type="chain" id="PRO_5020967068" evidence="1">
    <location>
        <begin position="18"/>
        <end position="299"/>
    </location>
</feature>
<dbReference type="PANTHER" id="PTHR45815:SF3">
    <property type="entry name" value="PROTEIN DISULFIDE-ISOMERASE A6"/>
    <property type="match status" value="1"/>
</dbReference>
<dbReference type="InterPro" id="IPR036249">
    <property type="entry name" value="Thioredoxin-like_sf"/>
</dbReference>
<evidence type="ECO:0000313" key="3">
    <source>
        <dbReference type="EMBL" id="QBM85506.1"/>
    </source>
</evidence>
<dbReference type="PRINTS" id="PR00421">
    <property type="entry name" value="THIOREDOXIN"/>
</dbReference>
<organism evidence="3 4">
    <name type="scientific">Metschnikowia aff. pulcherrima</name>
    <dbReference type="NCBI Taxonomy" id="2163413"/>
    <lineage>
        <taxon>Eukaryota</taxon>
        <taxon>Fungi</taxon>
        <taxon>Dikarya</taxon>
        <taxon>Ascomycota</taxon>
        <taxon>Saccharomycotina</taxon>
        <taxon>Pichiomycetes</taxon>
        <taxon>Metschnikowiaceae</taxon>
        <taxon>Metschnikowia</taxon>
    </lineage>
</organism>
<feature type="domain" description="Thioredoxin" evidence="2">
    <location>
        <begin position="1"/>
        <end position="150"/>
    </location>
</feature>
<dbReference type="PROSITE" id="PS51352">
    <property type="entry name" value="THIOREDOXIN_2"/>
    <property type="match status" value="1"/>
</dbReference>
<dbReference type="STRING" id="2163413.A0A4P6XHH3"/>
<dbReference type="Proteomes" id="UP000292447">
    <property type="component" value="Chromosome I"/>
</dbReference>
<dbReference type="PROSITE" id="PS00194">
    <property type="entry name" value="THIOREDOXIN_1"/>
    <property type="match status" value="1"/>
</dbReference>
<dbReference type="Pfam" id="PF00085">
    <property type="entry name" value="Thioredoxin"/>
    <property type="match status" value="1"/>
</dbReference>
<dbReference type="GO" id="GO:0005788">
    <property type="term" value="C:endoplasmic reticulum lumen"/>
    <property type="evidence" value="ECO:0007669"/>
    <property type="project" value="TreeGrafter"/>
</dbReference>
<dbReference type="InterPro" id="IPR017937">
    <property type="entry name" value="Thioredoxin_CS"/>
</dbReference>
<dbReference type="SUPFAM" id="SSF52833">
    <property type="entry name" value="Thioredoxin-like"/>
    <property type="match status" value="1"/>
</dbReference>
<reference evidence="4" key="1">
    <citation type="submission" date="2019-03" db="EMBL/GenBank/DDBJ databases">
        <title>Snf2 controls pulcherriminic acid biosynthesis and connects pigmentation and antifungal activity of the yeast Metschnikowia pulcherrima.</title>
        <authorList>
            <person name="Gore-Lloyd D."/>
            <person name="Sumann I."/>
            <person name="Brachmann A.O."/>
            <person name="Schneeberger K."/>
            <person name="Ortiz-Merino R.A."/>
            <person name="Moreno-Beltran M."/>
            <person name="Schlaefli M."/>
            <person name="Kirner P."/>
            <person name="Santos Kron A."/>
            <person name="Wolfe K.H."/>
            <person name="Piel J."/>
            <person name="Ahrens C.H."/>
            <person name="Henk D."/>
            <person name="Freimoser F.M."/>
        </authorList>
    </citation>
    <scope>NUCLEOTIDE SEQUENCE [LARGE SCALE GENOMIC DNA]</scope>
    <source>
        <strain evidence="4">APC 1.2</strain>
    </source>
</reference>
<dbReference type="InterPro" id="IPR013766">
    <property type="entry name" value="Thioredoxin_domain"/>
</dbReference>
<accession>A0A4P6XHH3</accession>
<dbReference type="AlphaFoldDB" id="A0A4P6XHH3"/>
<dbReference type="EMBL" id="CP034456">
    <property type="protein sequence ID" value="QBM85506.1"/>
    <property type="molecule type" value="Genomic_DNA"/>
</dbReference>
<dbReference type="PANTHER" id="PTHR45815">
    <property type="entry name" value="PROTEIN DISULFIDE-ISOMERASE A6"/>
    <property type="match status" value="1"/>
</dbReference>
<keyword evidence="3" id="KW-0413">Isomerase</keyword>